<evidence type="ECO:0000256" key="2">
    <source>
        <dbReference type="ARBA" id="ARBA00022692"/>
    </source>
</evidence>
<feature type="transmembrane region" description="Helical" evidence="6">
    <location>
        <begin position="73"/>
        <end position="92"/>
    </location>
</feature>
<sequence length="170" mass="18639">MPKRLMTGLYGFLALEFALGAVTKYWPGDTIFSSAYSAKFADWGYPSWMRFVVGALEGAAAVLLVIPDKRTRFLGATTLMFVLTGAVTTHIVNHDPAVESWAAPTHLLIMGILALANWPADWRDLLRAPTAPTARTSRPSNEMTRAQHRGGNPHKPRRAPLTDPLRPSDG</sequence>
<dbReference type="AlphaFoldDB" id="A0AAU2K301"/>
<gene>
    <name evidence="7" type="ORF">OG327_36840</name>
</gene>
<proteinExistence type="predicted"/>
<accession>A0AAU2K301</accession>
<name>A0AAU2K301_9ACTN</name>
<dbReference type="Pfam" id="PF13564">
    <property type="entry name" value="DoxX_2"/>
    <property type="match status" value="1"/>
</dbReference>
<feature type="transmembrane region" description="Helical" evidence="6">
    <location>
        <begin position="48"/>
        <end position="66"/>
    </location>
</feature>
<feature type="compositionally biased region" description="Basic residues" evidence="5">
    <location>
        <begin position="146"/>
        <end position="158"/>
    </location>
</feature>
<protein>
    <submittedName>
        <fullName evidence="7">DoxX family protein</fullName>
    </submittedName>
</protein>
<reference evidence="7" key="1">
    <citation type="submission" date="2022-10" db="EMBL/GenBank/DDBJ databases">
        <title>The complete genomes of actinobacterial strains from the NBC collection.</title>
        <authorList>
            <person name="Joergensen T.S."/>
            <person name="Alvarez Arevalo M."/>
            <person name="Sterndorff E.B."/>
            <person name="Faurdal D."/>
            <person name="Vuksanovic O."/>
            <person name="Mourched A.-S."/>
            <person name="Charusanti P."/>
            <person name="Shaw S."/>
            <person name="Blin K."/>
            <person name="Weber T."/>
        </authorList>
    </citation>
    <scope>NUCLEOTIDE SEQUENCE</scope>
    <source>
        <strain evidence="7">NBC_00049</strain>
    </source>
</reference>
<feature type="transmembrane region" description="Helical" evidence="6">
    <location>
        <begin position="98"/>
        <end position="118"/>
    </location>
</feature>
<evidence type="ECO:0000256" key="1">
    <source>
        <dbReference type="ARBA" id="ARBA00004141"/>
    </source>
</evidence>
<keyword evidence="2 6" id="KW-0812">Transmembrane</keyword>
<evidence type="ECO:0000256" key="5">
    <source>
        <dbReference type="SAM" id="MobiDB-lite"/>
    </source>
</evidence>
<dbReference type="GO" id="GO:0016020">
    <property type="term" value="C:membrane"/>
    <property type="evidence" value="ECO:0007669"/>
    <property type="project" value="UniProtKB-SubCell"/>
</dbReference>
<keyword evidence="3 6" id="KW-1133">Transmembrane helix</keyword>
<evidence type="ECO:0000313" key="7">
    <source>
        <dbReference type="EMBL" id="WTU78428.1"/>
    </source>
</evidence>
<feature type="region of interest" description="Disordered" evidence="5">
    <location>
        <begin position="130"/>
        <end position="170"/>
    </location>
</feature>
<comment type="subcellular location">
    <subcellularLocation>
        <location evidence="1">Membrane</location>
        <topology evidence="1">Multi-pass membrane protein</topology>
    </subcellularLocation>
</comment>
<organism evidence="7">
    <name type="scientific">Streptomyces sp. NBC_00049</name>
    <dbReference type="NCBI Taxonomy" id="2903617"/>
    <lineage>
        <taxon>Bacteria</taxon>
        <taxon>Bacillati</taxon>
        <taxon>Actinomycetota</taxon>
        <taxon>Actinomycetes</taxon>
        <taxon>Kitasatosporales</taxon>
        <taxon>Streptomycetaceae</taxon>
        <taxon>Streptomyces</taxon>
    </lineage>
</organism>
<dbReference type="EMBL" id="CP108264">
    <property type="protein sequence ID" value="WTU78428.1"/>
    <property type="molecule type" value="Genomic_DNA"/>
</dbReference>
<feature type="compositionally biased region" description="Polar residues" evidence="5">
    <location>
        <begin position="133"/>
        <end position="144"/>
    </location>
</feature>
<evidence type="ECO:0000256" key="4">
    <source>
        <dbReference type="ARBA" id="ARBA00023136"/>
    </source>
</evidence>
<evidence type="ECO:0000256" key="3">
    <source>
        <dbReference type="ARBA" id="ARBA00022989"/>
    </source>
</evidence>
<dbReference type="InterPro" id="IPR032808">
    <property type="entry name" value="DoxX"/>
</dbReference>
<evidence type="ECO:0000256" key="6">
    <source>
        <dbReference type="SAM" id="Phobius"/>
    </source>
</evidence>
<keyword evidence="4 6" id="KW-0472">Membrane</keyword>